<feature type="transmembrane region" description="Helical" evidence="5">
    <location>
        <begin position="78"/>
        <end position="99"/>
    </location>
</feature>
<reference evidence="8" key="1">
    <citation type="journal article" date="2019" name="Int. J. Syst. Evol. Microbiol.">
        <title>The Global Catalogue of Microorganisms (GCM) 10K type strain sequencing project: providing services to taxonomists for standard genome sequencing and annotation.</title>
        <authorList>
            <consortium name="The Broad Institute Genomics Platform"/>
            <consortium name="The Broad Institute Genome Sequencing Center for Infectious Disease"/>
            <person name="Wu L."/>
            <person name="Ma J."/>
        </authorList>
    </citation>
    <scope>NUCLEOTIDE SEQUENCE [LARGE SCALE GENOMIC DNA]</scope>
    <source>
        <strain evidence="8">NBRC 113072</strain>
    </source>
</reference>
<dbReference type="EMBL" id="BSUO01000001">
    <property type="protein sequence ID" value="GMA38873.1"/>
    <property type="molecule type" value="Genomic_DNA"/>
</dbReference>
<feature type="transmembrane region" description="Helical" evidence="5">
    <location>
        <begin position="51"/>
        <end position="71"/>
    </location>
</feature>
<protein>
    <recommendedName>
        <fullName evidence="6">Methylamine utilisation protein MauE domain-containing protein</fullName>
    </recommendedName>
</protein>
<keyword evidence="4 5" id="KW-0472">Membrane</keyword>
<dbReference type="Proteomes" id="UP001157126">
    <property type="component" value="Unassembled WGS sequence"/>
</dbReference>
<feature type="transmembrane region" description="Helical" evidence="5">
    <location>
        <begin position="149"/>
        <end position="172"/>
    </location>
</feature>
<evidence type="ECO:0000313" key="7">
    <source>
        <dbReference type="EMBL" id="GMA38873.1"/>
    </source>
</evidence>
<evidence type="ECO:0000256" key="3">
    <source>
        <dbReference type="ARBA" id="ARBA00022989"/>
    </source>
</evidence>
<evidence type="ECO:0000256" key="4">
    <source>
        <dbReference type="ARBA" id="ARBA00023136"/>
    </source>
</evidence>
<accession>A0ABQ6ILS5</accession>
<comment type="subcellular location">
    <subcellularLocation>
        <location evidence="1">Membrane</location>
        <topology evidence="1">Multi-pass membrane protein</topology>
    </subcellularLocation>
</comment>
<keyword evidence="8" id="KW-1185">Reference proteome</keyword>
<sequence>MNAVTGASAVVVLAAAVLLLAAAPGHLRHRPLLVVSVRRHGVLPPWAARSAPMLGPVELLLGAGTLGLWFVAVEDLRFLWIGAVAGVVALYTVFCLYTARAMRSAPGSPCACFGVEPLTWAVPLRAGALALGTAPALLGTPPPSTIDRVLALGAAVVVALVAWVIPAVIALWSEERVRHHSE</sequence>
<feature type="domain" description="Methylamine utilisation protein MauE" evidence="6">
    <location>
        <begin position="9"/>
        <end position="133"/>
    </location>
</feature>
<dbReference type="Pfam" id="PF07291">
    <property type="entry name" value="MauE"/>
    <property type="match status" value="1"/>
</dbReference>
<gene>
    <name evidence="7" type="ORF">GCM10025883_09180</name>
</gene>
<evidence type="ECO:0000256" key="2">
    <source>
        <dbReference type="ARBA" id="ARBA00022692"/>
    </source>
</evidence>
<evidence type="ECO:0000313" key="8">
    <source>
        <dbReference type="Proteomes" id="UP001157126"/>
    </source>
</evidence>
<proteinExistence type="predicted"/>
<evidence type="ECO:0000259" key="6">
    <source>
        <dbReference type="Pfam" id="PF07291"/>
    </source>
</evidence>
<name>A0ABQ6ILS5_9MICO</name>
<comment type="caution">
    <text evidence="7">The sequence shown here is derived from an EMBL/GenBank/DDBJ whole genome shotgun (WGS) entry which is preliminary data.</text>
</comment>
<evidence type="ECO:0000256" key="5">
    <source>
        <dbReference type="SAM" id="Phobius"/>
    </source>
</evidence>
<keyword evidence="3 5" id="KW-1133">Transmembrane helix</keyword>
<organism evidence="7 8">
    <name type="scientific">Mobilicoccus caccae</name>
    <dbReference type="NCBI Taxonomy" id="1859295"/>
    <lineage>
        <taxon>Bacteria</taxon>
        <taxon>Bacillati</taxon>
        <taxon>Actinomycetota</taxon>
        <taxon>Actinomycetes</taxon>
        <taxon>Micrococcales</taxon>
        <taxon>Dermatophilaceae</taxon>
        <taxon>Mobilicoccus</taxon>
    </lineage>
</organism>
<dbReference type="InterPro" id="IPR009908">
    <property type="entry name" value="Methylamine_util_MauE"/>
</dbReference>
<evidence type="ECO:0000256" key="1">
    <source>
        <dbReference type="ARBA" id="ARBA00004141"/>
    </source>
</evidence>
<keyword evidence="2 5" id="KW-0812">Transmembrane</keyword>